<sequence length="136" mass="15754">MKTFKLISLDVLEDTSNELLTRTIPLLDGLIIDREDEKSQWVLECLLDKKYFKYFSKIKEKNDAIMLQAKITKEANKPATFMTSIIEINDIEDHINVLFLGKIIDLKKGQIEKTLKSLIEEGYQGDQLLDKFKDSV</sequence>
<dbReference type="Proteomes" id="UP000799092">
    <property type="component" value="Unassembled WGS sequence"/>
</dbReference>
<dbReference type="EMBL" id="WJNG01000002">
    <property type="protein sequence ID" value="MRH41859.1"/>
    <property type="molecule type" value="Genomic_DNA"/>
</dbReference>
<dbReference type="Pfam" id="PF14183">
    <property type="entry name" value="YwpF"/>
    <property type="match status" value="1"/>
</dbReference>
<protein>
    <recommendedName>
        <fullName evidence="3">YwpF-like protein</fullName>
    </recommendedName>
</protein>
<dbReference type="RefSeq" id="WP_153735475.1">
    <property type="nucleotide sequence ID" value="NZ_WJNG01000002.1"/>
</dbReference>
<evidence type="ECO:0000313" key="1">
    <source>
        <dbReference type="EMBL" id="MRH41859.1"/>
    </source>
</evidence>
<dbReference type="OrthoDB" id="2427395at2"/>
<comment type="caution">
    <text evidence="1">The sequence shown here is derived from an EMBL/GenBank/DDBJ whole genome shotgun (WGS) entry which is preliminary data.</text>
</comment>
<evidence type="ECO:0008006" key="3">
    <source>
        <dbReference type="Google" id="ProtNLM"/>
    </source>
</evidence>
<name>A0A6A8DDF9_9BACI</name>
<proteinExistence type="predicted"/>
<keyword evidence="2" id="KW-1185">Reference proteome</keyword>
<reference evidence="1" key="1">
    <citation type="submission" date="2019-11" db="EMBL/GenBank/DDBJ databases">
        <authorList>
            <person name="Li J."/>
        </authorList>
    </citation>
    <scope>NUCLEOTIDE SEQUENCE</scope>
    <source>
        <strain evidence="1">B6B</strain>
    </source>
</reference>
<gene>
    <name evidence="1" type="ORF">GH741_04125</name>
</gene>
<evidence type="ECO:0000313" key="2">
    <source>
        <dbReference type="Proteomes" id="UP000799092"/>
    </source>
</evidence>
<accession>A0A6A8DDF9</accession>
<organism evidence="1 2">
    <name type="scientific">Aquibacillus halophilus</name>
    <dbReference type="NCBI Taxonomy" id="930132"/>
    <lineage>
        <taxon>Bacteria</taxon>
        <taxon>Bacillati</taxon>
        <taxon>Bacillota</taxon>
        <taxon>Bacilli</taxon>
        <taxon>Bacillales</taxon>
        <taxon>Bacillaceae</taxon>
        <taxon>Aquibacillus</taxon>
    </lineage>
</organism>
<dbReference type="AlphaFoldDB" id="A0A6A8DDF9"/>
<dbReference type="InterPro" id="IPR025573">
    <property type="entry name" value="YwpF"/>
</dbReference>